<dbReference type="SUPFAM" id="SSF53335">
    <property type="entry name" value="S-adenosyl-L-methionine-dependent methyltransferases"/>
    <property type="match status" value="1"/>
</dbReference>
<dbReference type="EMBL" id="AP029612">
    <property type="protein sequence ID" value="BFG70837.1"/>
    <property type="molecule type" value="Genomic_DNA"/>
</dbReference>
<sequence>MTKQQIEKVYIKPTLKLGYGYYLIQHSLIEAVKDLKKKIKGNVLDLGCGVMPYRDFLLEAGTIDQYIGMDLEYSEYHNKVKPDMYWDGYTIPLESESVDWIIVTEFLEHYFDTNAILKEMRRVLKPGGSIFFSVPFIYSLHEVPHDHHRFTPYSLSRFFTDNEFSSHSIYPRGGFNYSLIIMMSLWAKQAGSKGIIRLLVKFFLFCFHKHLIKNDKKYSTYQKGYTSFENHTMPSGLWGYATK</sequence>
<organism evidence="2">
    <name type="scientific">Sediminibacterium sp. KACHI17</name>
    <dbReference type="NCBI Taxonomy" id="1751071"/>
    <lineage>
        <taxon>Bacteria</taxon>
        <taxon>Pseudomonadati</taxon>
        <taxon>Bacteroidota</taxon>
        <taxon>Chitinophagia</taxon>
        <taxon>Chitinophagales</taxon>
        <taxon>Chitinophagaceae</taxon>
        <taxon>Sediminibacterium</taxon>
    </lineage>
</organism>
<reference evidence="2" key="1">
    <citation type="submission" date="2024-02" db="EMBL/GenBank/DDBJ databases">
        <title>Sediminibacterium planktonica sp. nov. and Sediminibacterium longus sp. nov., isolated from surface lake and river water.</title>
        <authorList>
            <person name="Watanabe K."/>
            <person name="Takemine S."/>
            <person name="Ishii Y."/>
            <person name="Ogata Y."/>
            <person name="Shindo C."/>
            <person name="Suda W."/>
        </authorList>
    </citation>
    <scope>NUCLEOTIDE SEQUENCE</scope>
    <source>
        <strain evidence="2">KACHI17</strain>
    </source>
</reference>
<dbReference type="RefSeq" id="WP_353548474.1">
    <property type="nucleotide sequence ID" value="NZ_AP029612.1"/>
</dbReference>
<dbReference type="Pfam" id="PF08241">
    <property type="entry name" value="Methyltransf_11"/>
    <property type="match status" value="1"/>
</dbReference>
<proteinExistence type="predicted"/>
<dbReference type="InterPro" id="IPR013216">
    <property type="entry name" value="Methyltransf_11"/>
</dbReference>
<dbReference type="InterPro" id="IPR029063">
    <property type="entry name" value="SAM-dependent_MTases_sf"/>
</dbReference>
<protein>
    <recommendedName>
        <fullName evidence="1">Methyltransferase type 11 domain-containing protein</fullName>
    </recommendedName>
</protein>
<gene>
    <name evidence="2" type="ORF">KACHI17_17180</name>
</gene>
<dbReference type="Gene3D" id="3.40.50.150">
    <property type="entry name" value="Vaccinia Virus protein VP39"/>
    <property type="match status" value="1"/>
</dbReference>
<dbReference type="AlphaFoldDB" id="A0AAT9GK39"/>
<name>A0AAT9GK39_9BACT</name>
<accession>A0AAT9GK39</accession>
<dbReference type="CDD" id="cd02440">
    <property type="entry name" value="AdoMet_MTases"/>
    <property type="match status" value="1"/>
</dbReference>
<evidence type="ECO:0000313" key="2">
    <source>
        <dbReference type="EMBL" id="BFG70837.1"/>
    </source>
</evidence>
<dbReference type="GO" id="GO:0008757">
    <property type="term" value="F:S-adenosylmethionine-dependent methyltransferase activity"/>
    <property type="evidence" value="ECO:0007669"/>
    <property type="project" value="InterPro"/>
</dbReference>
<feature type="domain" description="Methyltransferase type 11" evidence="1">
    <location>
        <begin position="44"/>
        <end position="132"/>
    </location>
</feature>
<evidence type="ECO:0000259" key="1">
    <source>
        <dbReference type="Pfam" id="PF08241"/>
    </source>
</evidence>